<evidence type="ECO:0000313" key="4">
    <source>
        <dbReference type="Proteomes" id="UP000469125"/>
    </source>
</evidence>
<dbReference type="Pfam" id="PF20732">
    <property type="entry name" value="NamZ_C"/>
    <property type="match status" value="1"/>
</dbReference>
<name>A0A6N8FHT8_9BACI</name>
<dbReference type="Gene3D" id="3.40.50.12170">
    <property type="entry name" value="Uncharacterised protein PF07075, DUF1343"/>
    <property type="match status" value="1"/>
</dbReference>
<dbReference type="RefSeq" id="WP_155668986.1">
    <property type="nucleotide sequence ID" value="NZ_WOCA01000008.1"/>
</dbReference>
<dbReference type="PANTHER" id="PTHR42915:SF1">
    <property type="entry name" value="PEPTIDOGLYCAN BETA-N-ACETYLMURAMIDASE NAMZ"/>
    <property type="match status" value="1"/>
</dbReference>
<protein>
    <submittedName>
        <fullName evidence="3">DUF1343 domain-containing protein</fullName>
    </submittedName>
</protein>
<dbReference type="InterPro" id="IPR048502">
    <property type="entry name" value="NamZ_N"/>
</dbReference>
<dbReference type="PANTHER" id="PTHR42915">
    <property type="entry name" value="HYPOTHETICAL 460 KDA PROTEIN IN FEUA-SIGW INTERGENIC REGION [PRECURSOR]"/>
    <property type="match status" value="1"/>
</dbReference>
<reference evidence="3 4" key="1">
    <citation type="submission" date="2019-11" db="EMBL/GenBank/DDBJ databases">
        <authorList>
            <person name="Li X."/>
        </authorList>
    </citation>
    <scope>NUCLEOTIDE SEQUENCE [LARGE SCALE GENOMIC DNA]</scope>
    <source>
        <strain evidence="3 4">L9</strain>
    </source>
</reference>
<sequence length="382" mass="43400">MKLGLDLFLEENYKQFIGKRIGLVTNMTGVNKHLTPAIDLFVQHPDIQIVALYAPEHGIRGDVREGDQVDSTIDPITNLPVYSLYGTSKKPTEEMLHHVDVMVFDLQDIGSRYYTFIYTMAYVMEACGEYGKEFVVLDRPNPISGMKMEGNLVEDDARSFVGLYPIPNRHGMTVGEIAQFYQGEIGITCDLVIVPMSGWNRNQYFNDTDLFWVSPSPNTTNIDMCTLYPGTCLIEGTNLSEGRGTTRPFEYVGAPFVDGYRLAQRFNALNMPGVLARPTSFIPTYQKYEGKICGGIQLHVVDRNKLNSFEVGVLLIELIANMYPNDFSFLKHENGKYFFDLLAGTKKLRDSIINGKSNDFLSRCDEELERFKNQRKPYLLYN</sequence>
<feature type="domain" description="Peptidoglycan beta-N-acetylmuramidase NamZ C-terminal" evidence="2">
    <location>
        <begin position="227"/>
        <end position="381"/>
    </location>
</feature>
<dbReference type="Pfam" id="PF07075">
    <property type="entry name" value="NamZ_N"/>
    <property type="match status" value="1"/>
</dbReference>
<gene>
    <name evidence="3" type="ORF">GMD78_11580</name>
</gene>
<feature type="domain" description="Peptidoglycan beta-N-acetylmuramidase NamZ N-terminal" evidence="1">
    <location>
        <begin position="21"/>
        <end position="222"/>
    </location>
</feature>
<dbReference type="Gene3D" id="3.90.1150.140">
    <property type="match status" value="1"/>
</dbReference>
<evidence type="ECO:0000259" key="2">
    <source>
        <dbReference type="Pfam" id="PF20732"/>
    </source>
</evidence>
<evidence type="ECO:0000313" key="3">
    <source>
        <dbReference type="EMBL" id="MUK89015.1"/>
    </source>
</evidence>
<dbReference type="InterPro" id="IPR008302">
    <property type="entry name" value="NamZ"/>
</dbReference>
<dbReference type="AlphaFoldDB" id="A0A6N8FHT8"/>
<proteinExistence type="predicted"/>
<dbReference type="GO" id="GO:0033922">
    <property type="term" value="F:peptidoglycan beta-N-acetylmuramidase activity"/>
    <property type="evidence" value="ECO:0007669"/>
    <property type="project" value="InterPro"/>
</dbReference>
<dbReference type="PIRSF" id="PIRSF016719">
    <property type="entry name" value="UCP016719"/>
    <property type="match status" value="1"/>
</dbReference>
<evidence type="ECO:0000259" key="1">
    <source>
        <dbReference type="Pfam" id="PF07075"/>
    </source>
</evidence>
<keyword evidence="4" id="KW-1185">Reference proteome</keyword>
<dbReference type="EMBL" id="WOCA01000008">
    <property type="protein sequence ID" value="MUK89015.1"/>
    <property type="molecule type" value="Genomic_DNA"/>
</dbReference>
<dbReference type="Proteomes" id="UP000469125">
    <property type="component" value="Unassembled WGS sequence"/>
</dbReference>
<dbReference type="InterPro" id="IPR048503">
    <property type="entry name" value="NamZ_C"/>
</dbReference>
<accession>A0A6N8FHT8</accession>
<organism evidence="3 4">
    <name type="scientific">Ornithinibacillus caprae</name>
    <dbReference type="NCBI Taxonomy" id="2678566"/>
    <lineage>
        <taxon>Bacteria</taxon>
        <taxon>Bacillati</taxon>
        <taxon>Bacillota</taxon>
        <taxon>Bacilli</taxon>
        <taxon>Bacillales</taxon>
        <taxon>Bacillaceae</taxon>
        <taxon>Ornithinibacillus</taxon>
    </lineage>
</organism>
<comment type="caution">
    <text evidence="3">The sequence shown here is derived from an EMBL/GenBank/DDBJ whole genome shotgun (WGS) entry which is preliminary data.</text>
</comment>